<dbReference type="GO" id="GO:0008270">
    <property type="term" value="F:zinc ion binding"/>
    <property type="evidence" value="ECO:0007669"/>
    <property type="project" value="UniProtKB-KW"/>
</dbReference>
<proteinExistence type="predicted"/>
<dbReference type="PANTHER" id="PTHR33823">
    <property type="entry name" value="RNA POLYMERASE-BINDING TRANSCRIPTION FACTOR DKSA-RELATED"/>
    <property type="match status" value="1"/>
</dbReference>
<dbReference type="PANTHER" id="PTHR33823:SF2">
    <property type="entry name" value="RNA POLYMERASE-BINDING TRANSCRIPTION FACTOR DKSA"/>
    <property type="match status" value="1"/>
</dbReference>
<reference evidence="7 8" key="1">
    <citation type="submission" date="2016-10" db="EMBL/GenBank/DDBJ databases">
        <authorList>
            <person name="de Groot N.N."/>
        </authorList>
    </citation>
    <scope>NUCLEOTIDE SEQUENCE [LARGE SCALE GENOMIC DNA]</scope>
    <source>
        <strain evidence="7 8">CGMCC 4.3491</strain>
    </source>
</reference>
<evidence type="ECO:0000313" key="7">
    <source>
        <dbReference type="EMBL" id="SDY49866.1"/>
    </source>
</evidence>
<evidence type="ECO:0000256" key="4">
    <source>
        <dbReference type="PROSITE-ProRule" id="PRU00510"/>
    </source>
</evidence>
<dbReference type="Gene3D" id="1.20.120.910">
    <property type="entry name" value="DksA, coiled-coil domain"/>
    <property type="match status" value="1"/>
</dbReference>
<evidence type="ECO:0000256" key="1">
    <source>
        <dbReference type="ARBA" id="ARBA00022723"/>
    </source>
</evidence>
<dbReference type="Pfam" id="PF01258">
    <property type="entry name" value="zf-dskA_traR"/>
    <property type="match status" value="1"/>
</dbReference>
<dbReference type="PROSITE" id="PS51128">
    <property type="entry name" value="ZF_DKSA_2"/>
    <property type="match status" value="1"/>
</dbReference>
<dbReference type="InterPro" id="IPR020460">
    <property type="entry name" value="Znf_C4-type_bac"/>
</dbReference>
<evidence type="ECO:0000256" key="5">
    <source>
        <dbReference type="SAM" id="MobiDB-lite"/>
    </source>
</evidence>
<keyword evidence="2" id="KW-0863">Zinc-finger</keyword>
<keyword evidence="3" id="KW-0862">Zinc</keyword>
<dbReference type="EMBL" id="FNPZ01000001">
    <property type="protein sequence ID" value="SDY49866.1"/>
    <property type="molecule type" value="Genomic_DNA"/>
</dbReference>
<dbReference type="STRING" id="381665.SAMN05216554_0506"/>
<keyword evidence="8" id="KW-1185">Reference proteome</keyword>
<evidence type="ECO:0000256" key="2">
    <source>
        <dbReference type="ARBA" id="ARBA00022771"/>
    </source>
</evidence>
<name>A0A1H3KCJ4_9MICO</name>
<feature type="domain" description="Zinc finger DksA/TraR C4-type" evidence="6">
    <location>
        <begin position="87"/>
        <end position="118"/>
    </location>
</feature>
<sequence length="121" mass="12897">MTTLENAYAAPIEALTTLRARILDDVASLTESMSALRVVRESSSDDDEHDPEGPTLSSEWSRIRGLLLEAEAQLAETDAASARVEAGTYGLCQNCGRPIPPARLEARPAARLCVPCASALT</sequence>
<dbReference type="Proteomes" id="UP000198891">
    <property type="component" value="Unassembled WGS sequence"/>
</dbReference>
<evidence type="ECO:0000256" key="3">
    <source>
        <dbReference type="ARBA" id="ARBA00022833"/>
    </source>
</evidence>
<accession>A0A1H3KCJ4</accession>
<feature type="region of interest" description="Disordered" evidence="5">
    <location>
        <begin position="38"/>
        <end position="58"/>
    </location>
</feature>
<keyword evidence="1" id="KW-0479">Metal-binding</keyword>
<evidence type="ECO:0000313" key="8">
    <source>
        <dbReference type="Proteomes" id="UP000198891"/>
    </source>
</evidence>
<feature type="zinc finger region" description="dksA C4-type" evidence="4">
    <location>
        <begin position="92"/>
        <end position="116"/>
    </location>
</feature>
<evidence type="ECO:0000259" key="6">
    <source>
        <dbReference type="Pfam" id="PF01258"/>
    </source>
</evidence>
<organism evidence="7 8">
    <name type="scientific">Herbiconiux ginsengi</name>
    <dbReference type="NCBI Taxonomy" id="381665"/>
    <lineage>
        <taxon>Bacteria</taxon>
        <taxon>Bacillati</taxon>
        <taxon>Actinomycetota</taxon>
        <taxon>Actinomycetes</taxon>
        <taxon>Micrococcales</taxon>
        <taxon>Microbacteriaceae</taxon>
        <taxon>Herbiconiux</taxon>
    </lineage>
</organism>
<dbReference type="InterPro" id="IPR000962">
    <property type="entry name" value="Znf_DskA_TraR"/>
</dbReference>
<dbReference type="SUPFAM" id="SSF57716">
    <property type="entry name" value="Glucocorticoid receptor-like (DNA-binding domain)"/>
    <property type="match status" value="1"/>
</dbReference>
<gene>
    <name evidence="7" type="ORF">SAMN05216554_0506</name>
</gene>
<protein>
    <submittedName>
        <fullName evidence="7">Transcriptional regulator, TraR/DksA family</fullName>
    </submittedName>
</protein>
<dbReference type="AlphaFoldDB" id="A0A1H3KCJ4"/>
<dbReference type="PRINTS" id="PR00618">
    <property type="entry name" value="DKSAZNFINGER"/>
</dbReference>